<keyword evidence="2" id="KW-1185">Reference proteome</keyword>
<dbReference type="Proteomes" id="UP000799440">
    <property type="component" value="Unassembled WGS sequence"/>
</dbReference>
<dbReference type="EMBL" id="MU006563">
    <property type="protein sequence ID" value="KAF2750641.1"/>
    <property type="molecule type" value="Genomic_DNA"/>
</dbReference>
<organism evidence="1 2">
    <name type="scientific">Sporormia fimetaria CBS 119925</name>
    <dbReference type="NCBI Taxonomy" id="1340428"/>
    <lineage>
        <taxon>Eukaryota</taxon>
        <taxon>Fungi</taxon>
        <taxon>Dikarya</taxon>
        <taxon>Ascomycota</taxon>
        <taxon>Pezizomycotina</taxon>
        <taxon>Dothideomycetes</taxon>
        <taxon>Pleosporomycetidae</taxon>
        <taxon>Pleosporales</taxon>
        <taxon>Sporormiaceae</taxon>
        <taxon>Sporormia</taxon>
    </lineage>
</organism>
<reference evidence="1" key="1">
    <citation type="journal article" date="2020" name="Stud. Mycol.">
        <title>101 Dothideomycetes genomes: a test case for predicting lifestyles and emergence of pathogens.</title>
        <authorList>
            <person name="Haridas S."/>
            <person name="Albert R."/>
            <person name="Binder M."/>
            <person name="Bloem J."/>
            <person name="Labutti K."/>
            <person name="Salamov A."/>
            <person name="Andreopoulos B."/>
            <person name="Baker S."/>
            <person name="Barry K."/>
            <person name="Bills G."/>
            <person name="Bluhm B."/>
            <person name="Cannon C."/>
            <person name="Castanera R."/>
            <person name="Culley D."/>
            <person name="Daum C."/>
            <person name="Ezra D."/>
            <person name="Gonzalez J."/>
            <person name="Henrissat B."/>
            <person name="Kuo A."/>
            <person name="Liang C."/>
            <person name="Lipzen A."/>
            <person name="Lutzoni F."/>
            <person name="Magnuson J."/>
            <person name="Mondo S."/>
            <person name="Nolan M."/>
            <person name="Ohm R."/>
            <person name="Pangilinan J."/>
            <person name="Park H.-J."/>
            <person name="Ramirez L."/>
            <person name="Alfaro M."/>
            <person name="Sun H."/>
            <person name="Tritt A."/>
            <person name="Yoshinaga Y."/>
            <person name="Zwiers L.-H."/>
            <person name="Turgeon B."/>
            <person name="Goodwin S."/>
            <person name="Spatafora J."/>
            <person name="Crous P."/>
            <person name="Grigoriev I."/>
        </authorList>
    </citation>
    <scope>NUCLEOTIDE SEQUENCE</scope>
    <source>
        <strain evidence="1">CBS 119925</strain>
    </source>
</reference>
<protein>
    <submittedName>
        <fullName evidence="1">Uncharacterized protein</fullName>
    </submittedName>
</protein>
<sequence length="203" mass="22464">MKQLWAVTRRPRLILFFREHPSQRSREASARTAPQHRRQPWSKELWVCTGLPGAIAALTTLRFAYSSVCAYVQHAYGLRVQPTGLHTCPTVHSIGIPVDNAWNLILEVFKLRKHFPICICHATFGAKAFDPGQPYRTPFGLYCPGSSPPANGRLQSSITLAGFGRSTHIRCASVGRLDICASDLLLSVTGFAKPPPSRGSHYI</sequence>
<accession>A0A6A6VN59</accession>
<evidence type="ECO:0000313" key="2">
    <source>
        <dbReference type="Proteomes" id="UP000799440"/>
    </source>
</evidence>
<evidence type="ECO:0000313" key="1">
    <source>
        <dbReference type="EMBL" id="KAF2750641.1"/>
    </source>
</evidence>
<name>A0A6A6VN59_9PLEO</name>
<proteinExistence type="predicted"/>
<dbReference type="AlphaFoldDB" id="A0A6A6VN59"/>
<gene>
    <name evidence="1" type="ORF">M011DRAFT_177895</name>
</gene>